<feature type="domain" description="AB hydrolase-1" evidence="1">
    <location>
        <begin position="72"/>
        <end position="298"/>
    </location>
</feature>
<dbReference type="EMBL" id="WWCO01000006">
    <property type="protein sequence ID" value="MYM34957.1"/>
    <property type="molecule type" value="Genomic_DNA"/>
</dbReference>
<sequence length="306" mass="32646">MFDKLWNASLSDWALALSIPVMLLAPSLQAYANPPRWETLPLEQPLPPLTEGRVAHQGGSLWYGVGGAGKPVILLHGGRATSASWGNQVQALIASQRQVILIDSRGHGRSSLGDKALSYELMAADVLAVMDHLKLQRVDMAGWSDGAIVGLIIAMRQPARLDKLYAFGANMTTTAMREPRPSPVLAQVGPRLEAAYRAVAGAGGDFDKLTTAVRAMQKTEPNYSDAQLAAIPAANGAMPNNDAAPRGPRIAIVGAEYDEVLSPEYVKHLASTIPNARLIMLSDVSHFAPWQAPAAFNASLLGFLNP</sequence>
<dbReference type="Pfam" id="PF12697">
    <property type="entry name" value="Abhydrolase_6"/>
    <property type="match status" value="1"/>
</dbReference>
<dbReference type="GO" id="GO:0016787">
    <property type="term" value="F:hydrolase activity"/>
    <property type="evidence" value="ECO:0007669"/>
    <property type="project" value="UniProtKB-KW"/>
</dbReference>
<dbReference type="PANTHER" id="PTHR46331">
    <property type="entry name" value="VALACYCLOVIR HYDROLASE"/>
    <property type="match status" value="1"/>
</dbReference>
<evidence type="ECO:0000313" key="3">
    <source>
        <dbReference type="Proteomes" id="UP000449678"/>
    </source>
</evidence>
<dbReference type="InterPro" id="IPR029058">
    <property type="entry name" value="AB_hydrolase_fold"/>
</dbReference>
<dbReference type="InterPro" id="IPR000073">
    <property type="entry name" value="AB_hydrolase_1"/>
</dbReference>
<evidence type="ECO:0000259" key="1">
    <source>
        <dbReference type="Pfam" id="PF12697"/>
    </source>
</evidence>
<protein>
    <submittedName>
        <fullName evidence="2">Alpha/beta fold hydrolase</fullName>
    </submittedName>
</protein>
<gene>
    <name evidence="2" type="ORF">GTP38_11480</name>
</gene>
<reference evidence="2 3" key="1">
    <citation type="submission" date="2019-12" db="EMBL/GenBank/DDBJ databases">
        <title>Novel species isolated from a subtropical stream in China.</title>
        <authorList>
            <person name="Lu H."/>
        </authorList>
    </citation>
    <scope>NUCLEOTIDE SEQUENCE [LARGE SCALE GENOMIC DNA]</scope>
    <source>
        <strain evidence="2 3">FT94W</strain>
    </source>
</reference>
<dbReference type="PANTHER" id="PTHR46331:SF2">
    <property type="entry name" value="VALACYCLOVIR HYDROLASE"/>
    <property type="match status" value="1"/>
</dbReference>
<accession>A0ABW9V873</accession>
<dbReference type="RefSeq" id="WP_160990334.1">
    <property type="nucleotide sequence ID" value="NZ_WWCO01000006.1"/>
</dbReference>
<keyword evidence="2" id="KW-0378">Hydrolase</keyword>
<dbReference type="SUPFAM" id="SSF53474">
    <property type="entry name" value="alpha/beta-Hydrolases"/>
    <property type="match status" value="1"/>
</dbReference>
<dbReference type="Gene3D" id="3.40.50.1820">
    <property type="entry name" value="alpha/beta hydrolase"/>
    <property type="match status" value="1"/>
</dbReference>
<dbReference type="Proteomes" id="UP000449678">
    <property type="component" value="Unassembled WGS sequence"/>
</dbReference>
<comment type="caution">
    <text evidence="2">The sequence shown here is derived from an EMBL/GenBank/DDBJ whole genome shotgun (WGS) entry which is preliminary data.</text>
</comment>
<keyword evidence="3" id="KW-1185">Reference proteome</keyword>
<organism evidence="2 3">
    <name type="scientific">Duganella lactea</name>
    <dbReference type="NCBI Taxonomy" id="2692173"/>
    <lineage>
        <taxon>Bacteria</taxon>
        <taxon>Pseudomonadati</taxon>
        <taxon>Pseudomonadota</taxon>
        <taxon>Betaproteobacteria</taxon>
        <taxon>Burkholderiales</taxon>
        <taxon>Oxalobacteraceae</taxon>
        <taxon>Telluria group</taxon>
        <taxon>Duganella</taxon>
    </lineage>
</organism>
<evidence type="ECO:0000313" key="2">
    <source>
        <dbReference type="EMBL" id="MYM34957.1"/>
    </source>
</evidence>
<proteinExistence type="predicted"/>
<name>A0ABW9V873_9BURK</name>